<keyword evidence="3" id="KW-1185">Reference proteome</keyword>
<feature type="chain" id="PRO_5041245564" evidence="1">
    <location>
        <begin position="20"/>
        <end position="194"/>
    </location>
</feature>
<dbReference type="Proteomes" id="UP001174909">
    <property type="component" value="Unassembled WGS sequence"/>
</dbReference>
<keyword evidence="1" id="KW-0732">Signal</keyword>
<accession>A0AA35SJW5</accession>
<gene>
    <name evidence="2" type="ORF">GBAR_LOCUS17446</name>
</gene>
<protein>
    <submittedName>
        <fullName evidence="2">Uncharacterized protein DDB_G0274171</fullName>
    </submittedName>
</protein>
<dbReference type="PANTHER" id="PTHR36914">
    <property type="entry name" value="TRANSMEMBRANE PROTEIN-RELATED"/>
    <property type="match status" value="1"/>
</dbReference>
<name>A0AA35SJW5_GEOBA</name>
<evidence type="ECO:0000313" key="3">
    <source>
        <dbReference type="Proteomes" id="UP001174909"/>
    </source>
</evidence>
<feature type="signal peptide" evidence="1">
    <location>
        <begin position="1"/>
        <end position="19"/>
    </location>
</feature>
<dbReference type="AlphaFoldDB" id="A0AA35SJW5"/>
<organism evidence="2 3">
    <name type="scientific">Geodia barretti</name>
    <name type="common">Barrett's horny sponge</name>
    <dbReference type="NCBI Taxonomy" id="519541"/>
    <lineage>
        <taxon>Eukaryota</taxon>
        <taxon>Metazoa</taxon>
        <taxon>Porifera</taxon>
        <taxon>Demospongiae</taxon>
        <taxon>Heteroscleromorpha</taxon>
        <taxon>Tetractinellida</taxon>
        <taxon>Astrophorina</taxon>
        <taxon>Geodiidae</taxon>
        <taxon>Geodia</taxon>
    </lineage>
</organism>
<comment type="caution">
    <text evidence="2">The sequence shown here is derived from an EMBL/GenBank/DDBJ whole genome shotgun (WGS) entry which is preliminary data.</text>
</comment>
<evidence type="ECO:0000256" key="1">
    <source>
        <dbReference type="SAM" id="SignalP"/>
    </source>
</evidence>
<evidence type="ECO:0000313" key="2">
    <source>
        <dbReference type="EMBL" id="CAI8030754.1"/>
    </source>
</evidence>
<dbReference type="EMBL" id="CASHTH010002497">
    <property type="protein sequence ID" value="CAI8030754.1"/>
    <property type="molecule type" value="Genomic_DNA"/>
</dbReference>
<proteinExistence type="predicted"/>
<reference evidence="2" key="1">
    <citation type="submission" date="2023-03" db="EMBL/GenBank/DDBJ databases">
        <authorList>
            <person name="Steffen K."/>
            <person name="Cardenas P."/>
        </authorList>
    </citation>
    <scope>NUCLEOTIDE SEQUENCE</scope>
</reference>
<sequence length="194" mass="20841">MKVDAVVVFLAKLVLASEAFPSSEICDVANCPELDCPLGLTYTPIGQCCPNCMVTLDCSNANCLGGRVCLDDTWKLVVPDGKCCPICQPSNCNEMACEPLTCDKSHQVQHDGECCPVCATLEPSTDHCQFVECTPLTCNESEQTTADRECCPQCLTPDCHTVMCPDMKCYGGTVPVVPDGQCCPVCDGGSLYYR</sequence>
<dbReference type="PANTHER" id="PTHR36914:SF2">
    <property type="entry name" value="TRANSMEMBRANE PROTEIN"/>
    <property type="match status" value="1"/>
</dbReference>